<comment type="caution">
    <text evidence="2">The sequence shown here is derived from an EMBL/GenBank/DDBJ whole genome shotgun (WGS) entry which is preliminary data.</text>
</comment>
<sequence>SFDSTASDGQSSPLSRFRYPFTGLTSSSLPSYAQPHTASSSTLPTPPVSRVGQQVPPQFLFSQPPVPQPIVPQGSQTPPPPPLRMANPSGGTPTTTATPTISDKVIVQKISPLKGSDDYAVWSSKIEDLLFQLKLAGHINESHIAAHSTDATWADEDRNALITIRSRVDQGAYIHVMSCATAKDAWDKLKEMYEVHGMLAKLFQRQKLDNIRMMEGENLENHIRKLRSEFETMQ</sequence>
<dbReference type="Proteomes" id="UP000027456">
    <property type="component" value="Unassembled WGS sequence"/>
</dbReference>
<feature type="compositionally biased region" description="Polar residues" evidence="1">
    <location>
        <begin position="25"/>
        <end position="43"/>
    </location>
</feature>
<dbReference type="HOGENOM" id="CLU_1187485_0_0_1"/>
<dbReference type="AlphaFoldDB" id="A0A074RJ54"/>
<feature type="compositionally biased region" description="Polar residues" evidence="1">
    <location>
        <begin position="1"/>
        <end position="14"/>
    </location>
</feature>
<gene>
    <name evidence="2" type="ORF">V565_277470</name>
</gene>
<evidence type="ECO:0000313" key="2">
    <source>
        <dbReference type="EMBL" id="KEP45405.1"/>
    </source>
</evidence>
<name>A0A074RJ54_9AGAM</name>
<keyword evidence="3" id="KW-1185">Reference proteome</keyword>
<reference evidence="2 3" key="1">
    <citation type="submission" date="2013-12" db="EMBL/GenBank/DDBJ databases">
        <authorList>
            <person name="Cubeta M."/>
            <person name="Pakala S."/>
            <person name="Fedorova N."/>
            <person name="Thomas E."/>
            <person name="Dean R."/>
            <person name="Jabaji S."/>
            <person name="Neate S."/>
            <person name="Toda T."/>
            <person name="Tavantzis S."/>
            <person name="Vilgalys R."/>
            <person name="Bharathan N."/>
            <person name="Pakala S."/>
            <person name="Losada L.S."/>
            <person name="Zafar N."/>
            <person name="Nierman W."/>
        </authorList>
    </citation>
    <scope>NUCLEOTIDE SEQUENCE [LARGE SCALE GENOMIC DNA]</scope>
    <source>
        <strain evidence="2 3">123E</strain>
    </source>
</reference>
<feature type="non-terminal residue" evidence="2">
    <location>
        <position position="1"/>
    </location>
</feature>
<feature type="region of interest" description="Disordered" evidence="1">
    <location>
        <begin position="1"/>
        <end position="20"/>
    </location>
</feature>
<evidence type="ECO:0000313" key="3">
    <source>
        <dbReference type="Proteomes" id="UP000027456"/>
    </source>
</evidence>
<protein>
    <submittedName>
        <fullName evidence="2">Copia-like polyprotein/retrotransposon</fullName>
    </submittedName>
</protein>
<dbReference type="EMBL" id="AZST01001847">
    <property type="protein sequence ID" value="KEP45405.1"/>
    <property type="molecule type" value="Genomic_DNA"/>
</dbReference>
<evidence type="ECO:0000256" key="1">
    <source>
        <dbReference type="SAM" id="MobiDB-lite"/>
    </source>
</evidence>
<accession>A0A074RJ54</accession>
<organism evidence="2 3">
    <name type="scientific">Rhizoctonia solani 123E</name>
    <dbReference type="NCBI Taxonomy" id="1423351"/>
    <lineage>
        <taxon>Eukaryota</taxon>
        <taxon>Fungi</taxon>
        <taxon>Dikarya</taxon>
        <taxon>Basidiomycota</taxon>
        <taxon>Agaricomycotina</taxon>
        <taxon>Agaricomycetes</taxon>
        <taxon>Cantharellales</taxon>
        <taxon>Ceratobasidiaceae</taxon>
        <taxon>Rhizoctonia</taxon>
    </lineage>
</organism>
<dbReference type="Pfam" id="PF14223">
    <property type="entry name" value="Retrotran_gag_2"/>
    <property type="match status" value="1"/>
</dbReference>
<feature type="region of interest" description="Disordered" evidence="1">
    <location>
        <begin position="25"/>
        <end position="100"/>
    </location>
</feature>
<dbReference type="OrthoDB" id="2847449at2759"/>
<proteinExistence type="predicted"/>